<accession>A0A0E9QMD2</accession>
<protein>
    <submittedName>
        <fullName evidence="1">Uncharacterized protein</fullName>
    </submittedName>
</protein>
<name>A0A0E9QMD2_ANGAN</name>
<dbReference type="AlphaFoldDB" id="A0A0E9QMD2"/>
<reference evidence="1" key="1">
    <citation type="submission" date="2014-11" db="EMBL/GenBank/DDBJ databases">
        <authorList>
            <person name="Amaro Gonzalez C."/>
        </authorList>
    </citation>
    <scope>NUCLEOTIDE SEQUENCE</scope>
</reference>
<sequence length="36" mass="4055">MIVLNKGKLWCSVLVRSLWPKGCRFNSQIALCCCAL</sequence>
<evidence type="ECO:0000313" key="1">
    <source>
        <dbReference type="EMBL" id="JAH18071.1"/>
    </source>
</evidence>
<reference evidence="1" key="2">
    <citation type="journal article" date="2015" name="Fish Shellfish Immunol.">
        <title>Early steps in the European eel (Anguilla anguilla)-Vibrio vulnificus interaction in the gills: Role of the RtxA13 toxin.</title>
        <authorList>
            <person name="Callol A."/>
            <person name="Pajuelo D."/>
            <person name="Ebbesson L."/>
            <person name="Teles M."/>
            <person name="MacKenzie S."/>
            <person name="Amaro C."/>
        </authorList>
    </citation>
    <scope>NUCLEOTIDE SEQUENCE</scope>
</reference>
<proteinExistence type="predicted"/>
<dbReference type="EMBL" id="GBXM01090506">
    <property type="protein sequence ID" value="JAH18071.1"/>
    <property type="molecule type" value="Transcribed_RNA"/>
</dbReference>
<organism evidence="1">
    <name type="scientific">Anguilla anguilla</name>
    <name type="common">European freshwater eel</name>
    <name type="synonym">Muraena anguilla</name>
    <dbReference type="NCBI Taxonomy" id="7936"/>
    <lineage>
        <taxon>Eukaryota</taxon>
        <taxon>Metazoa</taxon>
        <taxon>Chordata</taxon>
        <taxon>Craniata</taxon>
        <taxon>Vertebrata</taxon>
        <taxon>Euteleostomi</taxon>
        <taxon>Actinopterygii</taxon>
        <taxon>Neopterygii</taxon>
        <taxon>Teleostei</taxon>
        <taxon>Anguilliformes</taxon>
        <taxon>Anguillidae</taxon>
        <taxon>Anguilla</taxon>
    </lineage>
</organism>